<protein>
    <submittedName>
        <fullName evidence="1">Uncharacterized protein</fullName>
    </submittedName>
</protein>
<evidence type="ECO:0000313" key="1">
    <source>
        <dbReference type="EMBL" id="MBA4466519.1"/>
    </source>
</evidence>
<dbReference type="PANTHER" id="PTHR35609:SF1">
    <property type="entry name" value="MACRO DOMAIN-CONTAINING PROTEIN"/>
    <property type="match status" value="1"/>
</dbReference>
<sequence length="329" mass="36995">MWFEALTGFQEMSPDQVRGNLSVDGTRLKSHVNEREYTCGWLEVPSLKELRNRIRSTINPSGSISVRDIIANVQEIHIDRSNAGALFQVASQFNLLEMISPNVSPEQGIARYEYDPTQGPACAIAAGAGTIYRNYFVNVNGKIGQTAENQIDCLADLGEKLGNLDNRLWVMQNGYALVSEYGLMEINSIINSSNEVELDELRNLLRIGIQWHTEVTIGPSNHSVTQVYCSALPVSYSPHPPEKWATFARFILEASYEAVLCAGLLNAKETGNNKIYLTLLGGGAFGNKMEWIIQAIRRSLVLYRHYNLEVYIVSYRQLNHQVKNLIYQF</sequence>
<gene>
    <name evidence="1" type="ORF">FHK98_13840</name>
</gene>
<name>A0A838WWJ4_9CYAN</name>
<dbReference type="EMBL" id="VDFG01000915">
    <property type="protein sequence ID" value="MBA4466519.1"/>
    <property type="molecule type" value="Genomic_DNA"/>
</dbReference>
<evidence type="ECO:0000313" key="2">
    <source>
        <dbReference type="Proteomes" id="UP000538075"/>
    </source>
</evidence>
<accession>A0A838WWJ4</accession>
<comment type="caution">
    <text evidence="1">The sequence shown here is derived from an EMBL/GenBank/DDBJ whole genome shotgun (WGS) entry which is preliminary data.</text>
</comment>
<dbReference type="Proteomes" id="UP000538075">
    <property type="component" value="Unassembled WGS sequence"/>
</dbReference>
<proteinExistence type="predicted"/>
<dbReference type="AlphaFoldDB" id="A0A838WWJ4"/>
<organism evidence="1 2">
    <name type="scientific">Cylindrospermopsis raciborskii CS-506_A</name>
    <dbReference type="NCBI Taxonomy" id="2585140"/>
    <lineage>
        <taxon>Bacteria</taxon>
        <taxon>Bacillati</taxon>
        <taxon>Cyanobacteriota</taxon>
        <taxon>Cyanophyceae</taxon>
        <taxon>Nostocales</taxon>
        <taxon>Aphanizomenonaceae</taxon>
        <taxon>Cylindrospermopsis</taxon>
    </lineage>
</organism>
<dbReference type="PANTHER" id="PTHR35609">
    <property type="entry name" value="MACRO DOMAIN-CONTAINING PROTEIN"/>
    <property type="match status" value="1"/>
</dbReference>
<reference evidence="1 2" key="1">
    <citation type="journal article" date="2020" name="J. Appl. Phycol.">
        <title>Morphological changes and genome evolution in Raphidiopsis raciborskii CS-506 after 23 years in culture.</title>
        <authorList>
            <person name="Willis A."/>
            <person name="Bent S.J."/>
            <person name="Jameson I.D."/>
        </authorList>
    </citation>
    <scope>NUCLEOTIDE SEQUENCE [LARGE SCALE GENOMIC DNA]</scope>
    <source>
        <strain evidence="1 2">CS-506_A</strain>
    </source>
</reference>